<protein>
    <submittedName>
        <fullName evidence="1">Uncharacterized protein</fullName>
    </submittedName>
</protein>
<evidence type="ECO:0000313" key="2">
    <source>
        <dbReference type="Proteomes" id="UP000799324"/>
    </source>
</evidence>
<dbReference type="EMBL" id="MU004322">
    <property type="protein sequence ID" value="KAF2657706.1"/>
    <property type="molecule type" value="Genomic_DNA"/>
</dbReference>
<gene>
    <name evidence="1" type="ORF">K491DRAFT_315355</name>
</gene>
<name>A0A6A6TE47_9PLEO</name>
<reference evidence="1" key="1">
    <citation type="journal article" date="2020" name="Stud. Mycol.">
        <title>101 Dothideomycetes genomes: a test case for predicting lifestyles and emergence of pathogens.</title>
        <authorList>
            <person name="Haridas S."/>
            <person name="Albert R."/>
            <person name="Binder M."/>
            <person name="Bloem J."/>
            <person name="Labutti K."/>
            <person name="Salamov A."/>
            <person name="Andreopoulos B."/>
            <person name="Baker S."/>
            <person name="Barry K."/>
            <person name="Bills G."/>
            <person name="Bluhm B."/>
            <person name="Cannon C."/>
            <person name="Castanera R."/>
            <person name="Culley D."/>
            <person name="Daum C."/>
            <person name="Ezra D."/>
            <person name="Gonzalez J."/>
            <person name="Henrissat B."/>
            <person name="Kuo A."/>
            <person name="Liang C."/>
            <person name="Lipzen A."/>
            <person name="Lutzoni F."/>
            <person name="Magnuson J."/>
            <person name="Mondo S."/>
            <person name="Nolan M."/>
            <person name="Ohm R."/>
            <person name="Pangilinan J."/>
            <person name="Park H.-J."/>
            <person name="Ramirez L."/>
            <person name="Alfaro M."/>
            <person name="Sun H."/>
            <person name="Tritt A."/>
            <person name="Yoshinaga Y."/>
            <person name="Zwiers L.-H."/>
            <person name="Turgeon B."/>
            <person name="Goodwin S."/>
            <person name="Spatafora J."/>
            <person name="Crous P."/>
            <person name="Grigoriev I."/>
        </authorList>
    </citation>
    <scope>NUCLEOTIDE SEQUENCE</scope>
    <source>
        <strain evidence="1">CBS 122681</strain>
    </source>
</reference>
<accession>A0A6A6TE47</accession>
<sequence>MAAARWALQHNARTGLSLEHRVLDRSSIQRLCLDVITHRLWSILYTDMRAVHRRHIREATLAVSAPSIREPVCAALCFTTNIGRNIATRFPQLLVHRKRVSLSHAAGATLSAYPKVFITYIRSIVPSNVSFIFVSISSTRTITRPHINTHITFVAILANLMVLNIHFI</sequence>
<organism evidence="1 2">
    <name type="scientific">Lophiostoma macrostomum CBS 122681</name>
    <dbReference type="NCBI Taxonomy" id="1314788"/>
    <lineage>
        <taxon>Eukaryota</taxon>
        <taxon>Fungi</taxon>
        <taxon>Dikarya</taxon>
        <taxon>Ascomycota</taxon>
        <taxon>Pezizomycotina</taxon>
        <taxon>Dothideomycetes</taxon>
        <taxon>Pleosporomycetidae</taxon>
        <taxon>Pleosporales</taxon>
        <taxon>Lophiostomataceae</taxon>
        <taxon>Lophiostoma</taxon>
    </lineage>
</organism>
<proteinExistence type="predicted"/>
<evidence type="ECO:0000313" key="1">
    <source>
        <dbReference type="EMBL" id="KAF2657706.1"/>
    </source>
</evidence>
<keyword evidence="2" id="KW-1185">Reference proteome</keyword>
<dbReference type="Proteomes" id="UP000799324">
    <property type="component" value="Unassembled WGS sequence"/>
</dbReference>
<dbReference type="AlphaFoldDB" id="A0A6A6TE47"/>